<dbReference type="InterPro" id="IPR036365">
    <property type="entry name" value="PGBD-like_sf"/>
</dbReference>
<gene>
    <name evidence="9" type="ORF">IAA84_00475</name>
</gene>
<keyword evidence="2" id="KW-0645">Protease</keyword>
<feature type="domain" description="SH3b" evidence="7">
    <location>
        <begin position="451"/>
        <end position="514"/>
    </location>
</feature>
<evidence type="ECO:0000256" key="3">
    <source>
        <dbReference type="ARBA" id="ARBA00022801"/>
    </source>
</evidence>
<feature type="signal peptide" evidence="6">
    <location>
        <begin position="1"/>
        <end position="24"/>
    </location>
</feature>
<feature type="domain" description="NlpC/P60" evidence="8">
    <location>
        <begin position="685"/>
        <end position="811"/>
    </location>
</feature>
<feature type="region of interest" description="Disordered" evidence="5">
    <location>
        <begin position="660"/>
        <end position="683"/>
    </location>
</feature>
<dbReference type="SUPFAM" id="SSF54001">
    <property type="entry name" value="Cysteine proteinases"/>
    <property type="match status" value="1"/>
</dbReference>
<comment type="caution">
    <text evidence="9">The sequence shown here is derived from an EMBL/GenBank/DDBJ whole genome shotgun (WGS) entry which is preliminary data.</text>
</comment>
<dbReference type="GO" id="GO:0006508">
    <property type="term" value="P:proteolysis"/>
    <property type="evidence" value="ECO:0007669"/>
    <property type="project" value="UniProtKB-KW"/>
</dbReference>
<dbReference type="Gene3D" id="3.90.1720.10">
    <property type="entry name" value="endopeptidase domain like (from Nostoc punctiforme)"/>
    <property type="match status" value="1"/>
</dbReference>
<keyword evidence="6" id="KW-0732">Signal</keyword>
<accession>A0A9D1FXZ8</accession>
<proteinExistence type="inferred from homology"/>
<dbReference type="Pfam" id="PF08239">
    <property type="entry name" value="SH3_3"/>
    <property type="match status" value="5"/>
</dbReference>
<dbReference type="InterPro" id="IPR000064">
    <property type="entry name" value="NLP_P60_dom"/>
</dbReference>
<evidence type="ECO:0000256" key="1">
    <source>
        <dbReference type="ARBA" id="ARBA00007074"/>
    </source>
</evidence>
<keyword evidence="3" id="KW-0378">Hydrolase</keyword>
<comment type="similarity">
    <text evidence="1">Belongs to the peptidase C40 family.</text>
</comment>
<evidence type="ECO:0000313" key="10">
    <source>
        <dbReference type="Proteomes" id="UP000824140"/>
    </source>
</evidence>
<evidence type="ECO:0000313" key="9">
    <source>
        <dbReference type="EMBL" id="HIS91474.1"/>
    </source>
</evidence>
<feature type="chain" id="PRO_5038734347" evidence="6">
    <location>
        <begin position="25"/>
        <end position="811"/>
    </location>
</feature>
<dbReference type="Pfam" id="PF00877">
    <property type="entry name" value="NLPC_P60"/>
    <property type="match status" value="1"/>
</dbReference>
<dbReference type="InterPro" id="IPR038765">
    <property type="entry name" value="Papain-like_cys_pep_sf"/>
</dbReference>
<dbReference type="Gene3D" id="2.30.30.40">
    <property type="entry name" value="SH3 Domains"/>
    <property type="match status" value="7"/>
</dbReference>
<dbReference type="Gene3D" id="1.10.101.10">
    <property type="entry name" value="PGBD-like superfamily/PGBD"/>
    <property type="match status" value="2"/>
</dbReference>
<dbReference type="PANTHER" id="PTHR34408">
    <property type="entry name" value="FAMILY PROTEIN, PUTATIVE-RELATED"/>
    <property type="match status" value="1"/>
</dbReference>
<dbReference type="PANTHER" id="PTHR34408:SF1">
    <property type="entry name" value="GLYCOSYL HYDROLASE FAMILY 19 DOMAIN-CONTAINING PROTEIN HI_1415"/>
    <property type="match status" value="1"/>
</dbReference>
<evidence type="ECO:0000256" key="2">
    <source>
        <dbReference type="ARBA" id="ARBA00022670"/>
    </source>
</evidence>
<feature type="domain" description="SH3b" evidence="7">
    <location>
        <begin position="25"/>
        <end position="87"/>
    </location>
</feature>
<dbReference type="GO" id="GO:0008234">
    <property type="term" value="F:cysteine-type peptidase activity"/>
    <property type="evidence" value="ECO:0007669"/>
    <property type="project" value="UniProtKB-KW"/>
</dbReference>
<dbReference type="InterPro" id="IPR052354">
    <property type="entry name" value="Cell_Wall_Dynamics_Protein"/>
</dbReference>
<protein>
    <submittedName>
        <fullName evidence="9">SH3 domain-containing protein</fullName>
    </submittedName>
</protein>
<evidence type="ECO:0000259" key="8">
    <source>
        <dbReference type="PROSITE" id="PS51935"/>
    </source>
</evidence>
<dbReference type="Proteomes" id="UP000824140">
    <property type="component" value="Unassembled WGS sequence"/>
</dbReference>
<dbReference type="SUPFAM" id="SSF47090">
    <property type="entry name" value="PGBD-like"/>
    <property type="match status" value="2"/>
</dbReference>
<reference evidence="9" key="1">
    <citation type="submission" date="2020-10" db="EMBL/GenBank/DDBJ databases">
        <authorList>
            <person name="Gilroy R."/>
        </authorList>
    </citation>
    <scope>NUCLEOTIDE SEQUENCE</scope>
    <source>
        <strain evidence="9">13766</strain>
    </source>
</reference>
<organism evidence="9 10">
    <name type="scientific">Candidatus Alectryocaccomicrobium excrementavium</name>
    <dbReference type="NCBI Taxonomy" id="2840668"/>
    <lineage>
        <taxon>Bacteria</taxon>
        <taxon>Bacillati</taxon>
        <taxon>Bacillota</taxon>
        <taxon>Clostridia</taxon>
        <taxon>Candidatus Alectryocaccomicrobium</taxon>
    </lineage>
</organism>
<sequence length="811" mass="85478">MNITKRLLALILIFSFALPLAANAEATATVTANEMVVRSGPGSSYSAVGSLEKGTVVTVLAASDGIAKISYKGNTGYARIVDMELNSAEEETEEQLPAGEGQKGYVTATRLKVYASADIDSKVVATLSRDDSITLYAQKDGWAQIAQGYTFLGGLGQSKYGYSEQTGTVDSEGATVYMEASTSSARLGTAKPGTKLIMLDVNGDWVRVENDGMVGYTLLSGFVTHLGTEVGDNKEDGSDMVSVDDIEATAKEKIYIHCAPSSSAERIGYLNAGNSVTVLKKNDSWAYVMKNGNYGYTPLSGLQIGNGLDSVTSYTAIAKARVYVYDAPSTGATQIGYLNEGESVTVSAKDDTWAYITRGSNTGYTKLDGLRAASNESENLKSVTPYQAAATTNLYVYGQASDAGESLGVLKTGMIVTVQAESQNWAKIEREDGAIGYARKSGLAKVEYDTSDAQTAVANDDVTIYASASTSSTVLGTLKEGNTVNVLATNGSWARVEKNGEIGYCKKSALTVAEYVTLKSGSSGSQVTKLQSRLEELGYFDGVPTGNYSLITTAAVKRFQAEAGLSESGIADAKTQAALYSSNAKACSIRSVSLSKGDKGEDVVRLQTRLTYLGYFSSSVDGDYGALTETAVAMYQKVMGLSTDGKAGSRTMSSLFSSSAKACPDDMEQPSEEGGSGGSVAAPDKSKAEIVCETALAQLGKPYVFASSGPNSYDCSGLVYYSFKQVGVSLSRSAQTQGYEDGTKIENISDLKRGDIVCFNTVSDSDLSDHTGIYLGNGQFVHASSSGGKVVISSLSSGYYKTNFSWGRRVL</sequence>
<dbReference type="PROSITE" id="PS51935">
    <property type="entry name" value="NLPC_P60"/>
    <property type="match status" value="1"/>
</dbReference>
<dbReference type="InterPro" id="IPR003646">
    <property type="entry name" value="SH3-like_bac-type"/>
</dbReference>
<name>A0A9D1FXZ8_9FIRM</name>
<dbReference type="Pfam" id="PF01471">
    <property type="entry name" value="PG_binding_1"/>
    <property type="match status" value="2"/>
</dbReference>
<dbReference type="AlphaFoldDB" id="A0A9D1FXZ8"/>
<reference evidence="9" key="2">
    <citation type="journal article" date="2021" name="PeerJ">
        <title>Extensive microbial diversity within the chicken gut microbiome revealed by metagenomics and culture.</title>
        <authorList>
            <person name="Gilroy R."/>
            <person name="Ravi A."/>
            <person name="Getino M."/>
            <person name="Pursley I."/>
            <person name="Horton D.L."/>
            <person name="Alikhan N.F."/>
            <person name="Baker D."/>
            <person name="Gharbi K."/>
            <person name="Hall N."/>
            <person name="Watson M."/>
            <person name="Adriaenssens E.M."/>
            <person name="Foster-Nyarko E."/>
            <person name="Jarju S."/>
            <person name="Secka A."/>
            <person name="Antonio M."/>
            <person name="Oren A."/>
            <person name="Chaudhuri R.R."/>
            <person name="La Ragione R."/>
            <person name="Hildebrand F."/>
            <person name="Pallen M.J."/>
        </authorList>
    </citation>
    <scope>NUCLEOTIDE SEQUENCE</scope>
    <source>
        <strain evidence="9">13766</strain>
    </source>
</reference>
<evidence type="ECO:0000256" key="6">
    <source>
        <dbReference type="SAM" id="SignalP"/>
    </source>
</evidence>
<evidence type="ECO:0000256" key="5">
    <source>
        <dbReference type="SAM" id="MobiDB-lite"/>
    </source>
</evidence>
<dbReference type="InterPro" id="IPR036366">
    <property type="entry name" value="PGBDSf"/>
</dbReference>
<dbReference type="EMBL" id="DVJN01000011">
    <property type="protein sequence ID" value="HIS91474.1"/>
    <property type="molecule type" value="Genomic_DNA"/>
</dbReference>
<keyword evidence="4" id="KW-0788">Thiol protease</keyword>
<evidence type="ECO:0000256" key="4">
    <source>
        <dbReference type="ARBA" id="ARBA00022807"/>
    </source>
</evidence>
<dbReference type="InterPro" id="IPR002477">
    <property type="entry name" value="Peptidoglycan-bd-like"/>
</dbReference>
<dbReference type="SMART" id="SM00287">
    <property type="entry name" value="SH3b"/>
    <property type="match status" value="6"/>
</dbReference>
<dbReference type="PROSITE" id="PS51781">
    <property type="entry name" value="SH3B"/>
    <property type="match status" value="2"/>
</dbReference>
<evidence type="ECO:0000259" key="7">
    <source>
        <dbReference type="PROSITE" id="PS51781"/>
    </source>
</evidence>